<dbReference type="SUPFAM" id="SSF54373">
    <property type="entry name" value="FAD-linked reductases, C-terminal domain"/>
    <property type="match status" value="1"/>
</dbReference>
<dbReference type="PROSITE" id="PS00624">
    <property type="entry name" value="GMC_OXRED_2"/>
    <property type="match status" value="1"/>
</dbReference>
<evidence type="ECO:0000259" key="6">
    <source>
        <dbReference type="PROSITE" id="PS00624"/>
    </source>
</evidence>
<name>A0A8X8G111_9GAMM</name>
<dbReference type="AlphaFoldDB" id="A0A8X8G111"/>
<dbReference type="Gene3D" id="3.50.50.60">
    <property type="entry name" value="FAD/NAD(P)-binding domain"/>
    <property type="match status" value="1"/>
</dbReference>
<dbReference type="InterPro" id="IPR036188">
    <property type="entry name" value="FAD/NAD-bd_sf"/>
</dbReference>
<feature type="domain" description="Glucose-methanol-choline oxidoreductase N-terminal" evidence="6">
    <location>
        <begin position="254"/>
        <end position="268"/>
    </location>
</feature>
<dbReference type="InterPro" id="IPR000172">
    <property type="entry name" value="GMC_OxRdtase_N"/>
</dbReference>
<reference evidence="7 8" key="1">
    <citation type="submission" date="2020-08" db="EMBL/GenBank/DDBJ databases">
        <title>A Genomic Blueprint of the Chicken Gut Microbiome.</title>
        <authorList>
            <person name="Gilroy R."/>
            <person name="Ravi A."/>
            <person name="Getino M."/>
            <person name="Pursley I."/>
            <person name="Horton D.L."/>
            <person name="Alikhan N.-F."/>
            <person name="Baker D."/>
            <person name="Gharbi K."/>
            <person name="Hall N."/>
            <person name="Watson M."/>
            <person name="Adriaenssens E.M."/>
            <person name="Foster-Nyarko E."/>
            <person name="Jarju S."/>
            <person name="Secka A."/>
            <person name="Antonio M."/>
            <person name="Oren A."/>
            <person name="Chaudhuri R."/>
            <person name="La Ragione R.M."/>
            <person name="Hildebrand F."/>
            <person name="Pallen M.J."/>
        </authorList>
    </citation>
    <scope>NUCLEOTIDE SEQUENCE [LARGE SCALE GENOMIC DNA]</scope>
    <source>
        <strain evidence="7 8">Sa5BUN4</strain>
    </source>
</reference>
<dbReference type="Pfam" id="PF00732">
    <property type="entry name" value="GMC_oxred_N"/>
    <property type="match status" value="1"/>
</dbReference>
<dbReference type="Proteomes" id="UP000636938">
    <property type="component" value="Unassembled WGS sequence"/>
</dbReference>
<keyword evidence="3" id="KW-0285">Flavoprotein</keyword>
<comment type="caution">
    <text evidence="7">The sequence shown here is derived from an EMBL/GenBank/DDBJ whole genome shotgun (WGS) entry which is preliminary data.</text>
</comment>
<evidence type="ECO:0000256" key="3">
    <source>
        <dbReference type="ARBA" id="ARBA00022630"/>
    </source>
</evidence>
<dbReference type="PIRSF" id="PIRSF000137">
    <property type="entry name" value="Alcohol_oxidase"/>
    <property type="match status" value="1"/>
</dbReference>
<comment type="cofactor">
    <cofactor evidence="1 5">
        <name>FAD</name>
        <dbReference type="ChEBI" id="CHEBI:57692"/>
    </cofactor>
</comment>
<keyword evidence="4 5" id="KW-0274">FAD</keyword>
<dbReference type="InterPro" id="IPR012132">
    <property type="entry name" value="GMC_OxRdtase"/>
</dbReference>
<sequence>MTYDYIIVGSGSAGSILANRLSASGQHQVLVLEAGGKDSSLLFRIPVGFAKLYYNRTYNWMYNSVPQPHLGGRSVYAPRGKVQGGSGSINAMIYVRGLAHDFDDWAAAGNPGWSFADVLPAFKRLETHARGASTFHGGSGPIHVTPMQGHTHPITDTYLRGCAELGYPATDDFNGPAPEGAGVYDVNTRNGQRCSSSFAYLHPALKRPNLHIQRNTLAECVLLDETRRAVSVQVLQHGERHVLHARREIILAAGAVDSPKLLQLSGIGDPALLARHGIALRHALPAVGQHLQDHLCASYYYRANIPTLNDTFSSWGGRLKLGLQYALTRSGPLAMSVNQAGGFFRGTAEATAPNLQLYFNPLSYQIPRNQKASIQPEPYSGFLLCFNPCRPTSRGSVQIASAGAADAARIDPNYLSTDHDVREVIQGSRLVRRIMQSPALRAVTVEEVLPGKAVGVDDEAAMLTYFRQNSGSIYHLCGSCAMGPDPATSVVDARLRVHGVVGLRVVDASIFPNVTSGNTNAATMMVAERGADMILDDA</sequence>
<dbReference type="PANTHER" id="PTHR11552">
    <property type="entry name" value="GLUCOSE-METHANOL-CHOLINE GMC OXIDOREDUCTASE"/>
    <property type="match status" value="1"/>
</dbReference>
<organism evidence="7 8">
    <name type="scientific">Stenotrophomonas lacuserhaii</name>
    <dbReference type="NCBI Taxonomy" id="2760084"/>
    <lineage>
        <taxon>Bacteria</taxon>
        <taxon>Pseudomonadati</taxon>
        <taxon>Pseudomonadota</taxon>
        <taxon>Gammaproteobacteria</taxon>
        <taxon>Lysobacterales</taxon>
        <taxon>Lysobacteraceae</taxon>
        <taxon>Stenotrophomonas</taxon>
    </lineage>
</organism>
<dbReference type="PANTHER" id="PTHR11552:SF147">
    <property type="entry name" value="CHOLINE DEHYDROGENASE, MITOCHONDRIAL"/>
    <property type="match status" value="1"/>
</dbReference>
<keyword evidence="8" id="KW-1185">Reference proteome</keyword>
<evidence type="ECO:0000256" key="1">
    <source>
        <dbReference type="ARBA" id="ARBA00001974"/>
    </source>
</evidence>
<protein>
    <submittedName>
        <fullName evidence="7">GMC family oxidoreductase N-terminal domain-containing protein</fullName>
    </submittedName>
</protein>
<evidence type="ECO:0000256" key="5">
    <source>
        <dbReference type="PIRSR" id="PIRSR000137-2"/>
    </source>
</evidence>
<feature type="binding site" evidence="5">
    <location>
        <position position="82"/>
    </location>
    <ligand>
        <name>FAD</name>
        <dbReference type="ChEBI" id="CHEBI:57692"/>
    </ligand>
</feature>
<proteinExistence type="inferred from homology"/>
<gene>
    <name evidence="7" type="ORF">H9654_10230</name>
</gene>
<dbReference type="InterPro" id="IPR007867">
    <property type="entry name" value="GMC_OxRtase_C"/>
</dbReference>
<accession>A0A8X8G111</accession>
<evidence type="ECO:0000313" key="7">
    <source>
        <dbReference type="EMBL" id="MBD7954575.1"/>
    </source>
</evidence>
<evidence type="ECO:0000256" key="4">
    <source>
        <dbReference type="ARBA" id="ARBA00022827"/>
    </source>
</evidence>
<dbReference type="SUPFAM" id="SSF51905">
    <property type="entry name" value="FAD/NAD(P)-binding domain"/>
    <property type="match status" value="1"/>
</dbReference>
<evidence type="ECO:0000256" key="2">
    <source>
        <dbReference type="ARBA" id="ARBA00010790"/>
    </source>
</evidence>
<evidence type="ECO:0000313" key="8">
    <source>
        <dbReference type="Proteomes" id="UP000636938"/>
    </source>
</evidence>
<dbReference type="EMBL" id="JACSQS010000009">
    <property type="protein sequence ID" value="MBD7954575.1"/>
    <property type="molecule type" value="Genomic_DNA"/>
</dbReference>
<dbReference type="GO" id="GO:0016614">
    <property type="term" value="F:oxidoreductase activity, acting on CH-OH group of donors"/>
    <property type="evidence" value="ECO:0007669"/>
    <property type="project" value="InterPro"/>
</dbReference>
<dbReference type="Gene3D" id="3.30.560.10">
    <property type="entry name" value="Glucose Oxidase, domain 3"/>
    <property type="match status" value="1"/>
</dbReference>
<dbReference type="Pfam" id="PF05199">
    <property type="entry name" value="GMC_oxred_C"/>
    <property type="match status" value="1"/>
</dbReference>
<comment type="similarity">
    <text evidence="2">Belongs to the GMC oxidoreductase family.</text>
</comment>
<dbReference type="GO" id="GO:0050660">
    <property type="term" value="F:flavin adenine dinucleotide binding"/>
    <property type="evidence" value="ECO:0007669"/>
    <property type="project" value="InterPro"/>
</dbReference>